<dbReference type="EMBL" id="JBHRZO010000018">
    <property type="protein sequence ID" value="MFC3847650.1"/>
    <property type="molecule type" value="Genomic_DNA"/>
</dbReference>
<dbReference type="RefSeq" id="WP_158653101.1">
    <property type="nucleotide sequence ID" value="NZ_FZMF01000026.1"/>
</dbReference>
<gene>
    <name evidence="1" type="ORF">ACFOPX_03765</name>
</gene>
<organism evidence="1 2">
    <name type="scientific">Helicobacter baculiformis</name>
    <dbReference type="NCBI Taxonomy" id="427351"/>
    <lineage>
        <taxon>Bacteria</taxon>
        <taxon>Pseudomonadati</taxon>
        <taxon>Campylobacterota</taxon>
        <taxon>Epsilonproteobacteria</taxon>
        <taxon>Campylobacterales</taxon>
        <taxon>Helicobacteraceae</taxon>
        <taxon>Helicobacter</taxon>
    </lineage>
</organism>
<keyword evidence="2" id="KW-1185">Reference proteome</keyword>
<comment type="caution">
    <text evidence="1">The sequence shown here is derived from an EMBL/GenBank/DDBJ whole genome shotgun (WGS) entry which is preliminary data.</text>
</comment>
<dbReference type="Proteomes" id="UP001595783">
    <property type="component" value="Unassembled WGS sequence"/>
</dbReference>
<protein>
    <submittedName>
        <fullName evidence="1">Uncharacterized protein</fullName>
    </submittedName>
</protein>
<sequence length="46" mass="5311">MDALKQPFSGGTGFDKNDIAADKQGIEYVLELRKRYKDESNRTYLK</sequence>
<accession>A0ABV7ZKF1</accession>
<name>A0ABV7ZKF1_9HELI</name>
<evidence type="ECO:0000313" key="2">
    <source>
        <dbReference type="Proteomes" id="UP001595783"/>
    </source>
</evidence>
<reference evidence="2" key="1">
    <citation type="journal article" date="2019" name="Int. J. Syst. Evol. Microbiol.">
        <title>The Global Catalogue of Microorganisms (GCM) 10K type strain sequencing project: providing services to taxonomists for standard genome sequencing and annotation.</title>
        <authorList>
            <consortium name="The Broad Institute Genomics Platform"/>
            <consortium name="The Broad Institute Genome Sequencing Center for Infectious Disease"/>
            <person name="Wu L."/>
            <person name="Ma J."/>
        </authorList>
    </citation>
    <scope>NUCLEOTIDE SEQUENCE [LARGE SCALE GENOMIC DNA]</scope>
    <source>
        <strain evidence="2">CCUG 53816</strain>
    </source>
</reference>
<evidence type="ECO:0000313" key="1">
    <source>
        <dbReference type="EMBL" id="MFC3847650.1"/>
    </source>
</evidence>
<proteinExistence type="predicted"/>